<feature type="domain" description="Bacterial Ig" evidence="2">
    <location>
        <begin position="472"/>
        <end position="550"/>
    </location>
</feature>
<feature type="domain" description="Bacterial Ig-like" evidence="3">
    <location>
        <begin position="2114"/>
        <end position="2192"/>
    </location>
</feature>
<feature type="domain" description="Bacterial Ig-like" evidence="3">
    <location>
        <begin position="1944"/>
        <end position="2022"/>
    </location>
</feature>
<evidence type="ECO:0000313" key="5">
    <source>
        <dbReference type="EMBL" id="AVF43276.1"/>
    </source>
</evidence>
<proteinExistence type="predicted"/>
<evidence type="ECO:0000259" key="4">
    <source>
        <dbReference type="Pfam" id="PF22783"/>
    </source>
</evidence>
<feature type="domain" description="Bacterial Ig" evidence="2">
    <location>
        <begin position="1322"/>
        <end position="1397"/>
    </location>
</feature>
<evidence type="ECO:0000259" key="3">
    <source>
        <dbReference type="Pfam" id="PF19077"/>
    </source>
</evidence>
<feature type="domain" description="Bacterial Ig-like" evidence="3">
    <location>
        <begin position="1498"/>
        <end position="1578"/>
    </location>
</feature>
<feature type="domain" description="Bacterial Ig-like" evidence="3">
    <location>
        <begin position="562"/>
        <end position="640"/>
    </location>
</feature>
<feature type="domain" description="Bacterial Ig-like" evidence="3">
    <location>
        <begin position="1072"/>
        <end position="1150"/>
    </location>
</feature>
<dbReference type="NCBIfam" id="NF033510">
    <property type="entry name" value="Ca_tandemer"/>
    <property type="match status" value="26"/>
</dbReference>
<feature type="domain" description="Bacterial Ig" evidence="2">
    <location>
        <begin position="302"/>
        <end position="380"/>
    </location>
</feature>
<dbReference type="InterPro" id="IPR041498">
    <property type="entry name" value="Big_6"/>
</dbReference>
<protein>
    <recommendedName>
        <fullName evidence="7">BapA prefix-like domain-containing protein</fullName>
    </recommendedName>
</protein>
<feature type="domain" description="Bacterial Ig" evidence="2">
    <location>
        <begin position="2024"/>
        <end position="2099"/>
    </location>
</feature>
<evidence type="ECO:0000259" key="2">
    <source>
        <dbReference type="Pfam" id="PF17936"/>
    </source>
</evidence>
<feature type="domain" description="Bacterial Ig" evidence="2">
    <location>
        <begin position="1854"/>
        <end position="1929"/>
    </location>
</feature>
<dbReference type="RefSeq" id="WP_104918630.1">
    <property type="nucleotide sequence ID" value="NZ_CP014019.1"/>
</dbReference>
<feature type="domain" description="Bacterial Ig-like" evidence="3">
    <location>
        <begin position="1412"/>
        <end position="1490"/>
    </location>
</feature>
<feature type="domain" description="Bacterial Ig-like" evidence="3">
    <location>
        <begin position="2200"/>
        <end position="2280"/>
    </location>
</feature>
<feature type="domain" description="Bacterial Ig-like" evidence="3">
    <location>
        <begin position="902"/>
        <end position="980"/>
    </location>
</feature>
<dbReference type="EMBL" id="CP014019">
    <property type="protein sequence ID" value="AVF43276.1"/>
    <property type="molecule type" value="Genomic_DNA"/>
</dbReference>
<dbReference type="NCBIfam" id="TIGR03661">
    <property type="entry name" value="T1SS_VCA0849"/>
    <property type="match status" value="1"/>
</dbReference>
<feature type="domain" description="Bacterial Ig-like" evidence="3">
    <location>
        <begin position="732"/>
        <end position="810"/>
    </location>
</feature>
<organism evidence="5 6">
    <name type="scientific">Acinetobacter nosocomialis</name>
    <dbReference type="NCBI Taxonomy" id="106654"/>
    <lineage>
        <taxon>Bacteria</taxon>
        <taxon>Pseudomonadati</taxon>
        <taxon>Pseudomonadota</taxon>
        <taxon>Gammaproteobacteria</taxon>
        <taxon>Moraxellales</taxon>
        <taxon>Moraxellaceae</taxon>
        <taxon>Acinetobacter</taxon>
        <taxon>Acinetobacter calcoaceticus/baumannii complex</taxon>
    </lineage>
</organism>
<feature type="domain" description="Bacterial Ig-like" evidence="3">
    <location>
        <begin position="392"/>
        <end position="470"/>
    </location>
</feature>
<dbReference type="Pfam" id="PF22783">
    <property type="entry name" value="BapA_N"/>
    <property type="match status" value="1"/>
</dbReference>
<sequence>MPEIQIIAKDSHKTLVTTEGTSAKLSEASVVLVKVAASDVLVVNREGTNAVIRLKNGETIVIEGFFSGTAEPADNSLVFQDQNGQLIWAKFKDAENDADADSDADADADSDVEPQALLGEDLPAALPAEAPQALVSDVIYQPISSIQPLLYHDAGVNPWLWAAVPLVAGGIIAAASNSGSSNDSSPADTTPPNTNGVTFSVDPITSDNVINSTEAAGNVTVTGSLKNIPADAANTVVTVIVNGVTYTATVDKVAGTWSVVVPGSGLIADSDKTIDAKVTFTDAAGNSSNITESKTYTVDTTAPSAPVIDPINATNPVTGTAEAGSTVKVTFPDGTTATVVAGPDGKWTVPNPGDLKDGDKVTVVATDPAGNPSAPSTGTVDAVAPAVTVTTTLTNDSTPALSGTVNDPTAKVVVTVDGVNYPATNNGDGTWTLADNTLPVLTDGPHTVTVTATDPAGNVGTTNAVVTVDTTAPSAPVLDPINATNPVTGTAEAGSTVKVTFPDGTTATVVAGPDGKWTVPNPGDLKDGDKVTVVATDPAGNPSAPSTGTVDAVAPAVTVTTTLTNDSTPALSGTVNDPTAKVVVTVDGVNYPATNNGDGTWTLADNTLPVLTDGPHTVTVTATDPAGNVGTTNAVVTVDTTAPNAPVLDPINATNPVTGTAEAGSTVKVTFPDGTTATVVAGPDGKWTVPNPGDLKDGDKVTVVATDPAGNPSAPSTGTVDAVAPAVTVTTTLTNDSTPALSGTVNDPTAKVVVTVDGVNYPATNNGDGTWTLADNTLPVLTDGPHTVTVTATDPAGNVGTTNAVVTVDTTAPNAPVLDPINATNPVTGTAEAGSTVKVTFPDGTTATVVAGPDGKWTVPNPGDLKDGDKVTVVATDPAGNPSAPSTGTVDAVAPAVTVTTTLTNDSTPALSGTVNDPTAKVVVTVDGVNYPATNNGDGTWTLADNTLPVLTDGPHTVTVTATDPAGNVGTTNAVVTVDTTAPNAPVLDPINATNPVTGTAEAGSTVKVTFPDGTTATVVAGPDGKWTVPNPGDLTDGQTVTATATDPAGNPSLPGTGVVDAVAPTVAVTTALTNDSTPALTGTVNDPTAKVVVTVDGVNYPATNNGDGTWTLADNTLPVLTDGPHTVTVTATDPAGNVGTGNAVVTVDTTAPGAPVLDPINATNPVTGTAEPGSTVTVSFPDGTTATVVAGPDGKWTVPNPGDLTDGQTVTATATDPAGNPSLPGTGVVDAVAPTVAVTTALTNDSTPALTGTVNDPTAKVVVTVDGVAYPAVNNGDGTWTLADNTLPVLTDGPHTVTVTATDPAGNVGTGNAVVTVDTTAPSAPVLDPINATNPVTGTAEPGSTVTVSFPDGTTATVVAGPDGKWTVPNPGDLTDGQTVTATATDPAGNPSLPGTGVVDAVAPTVAVTTALTNDSTPALTGTVNDPTAKVVVTVDGVDYPAVNNGDGTWTLADNTLPVLADGPHTVTVTATDPAGNVGTTNAVVTVDTTAPTVGLSDVTTNDSTPELTGTVNDPSATVVVTVNGVNYTAVNNGNGSWTLADDTLPVLADGPHTVTVTATDPAGNVSTTSAVVTVDTAAANLLGPITVPDDLNADGFINASELGTDGSFNARVALGPDAAVGTVVNVNGTDYTVSATDLSNGYITAAIPVTADGPITIHAQAVDSQGHISSPTNVIVTVDTAAPGTPVLDPINATNPVTGTAEPGSTVTVSFPDGTTATVVAGPDGKWTVPNPGDLTDGQTVTATATDPAGNPSVPGTGVVDAVAPTVAVTTALTNDSTPALTGTVNDPTAKVVVTVDGVDYPAVNNGDGTWTLADNTLPVLTDGPHTVTVTATDPAGNVGTGNAVVTVDTTAPSAPVLDPINATNPVTGTAEPGSTVTVSFPDGTTATVVAGPDGKWTVPNPGDLTDGQTVTATATDPAGNPSLPGTGVVDAVAPTVAVTTALTNDSTPALTGTVNDPTAKVVVTVDGVDYPAVNNGDGTWTLADNTLPVLTDGPHTVTVTATDPAGNVGTGNAVVTVDTTAPNAPVLDPINATNPVTGTAEPGSTVKVTFPDGTTATVVAGPDGKWTVPNPGDLTDGQTVTATATDPAGNPSLPGTGVVDAVAPTVAVTTALTNDSTPALTGTVNDPTAKVVVTVDGVDYPAVNNGDGTWTLADNTLPVLTDGPHTVTVTATDPAGNVGTTNAVVTVDTTAPTVGLSDVTTNDSTPELTGTVNDPTATVVVTVNGVNYTAVNNGNGSWTLADNTLPVLADGPHTVTVTATDPAGNVSTTSAVVTVDTAAANLLGPITVPDDLNADGIINASELGTDGSFNARVALGPDAAVGTVVNVNGTDYTVSATDLSNGYITAAIPVTADGPITIHAQAVDSQGHISSPTDVTVTVDTTAANLLGSITVPDDLNADGIINASELGTDGSFNARVALGPDAAVGTVVNVNGTDYTVSATDLGNGYITAAIPVTADGPIIIHAQAVDAQGNISSPTDVTVTLDTTAPTVALSDVTTNDSTPELTGTVNDPAATVVVTVNGVDYTAVNNGNGTWTLADNTLPVLTDGPHTVTVTATDPAGNVGTGSAVVTVDTAAANLLGPITVPDDLNADGIINASELGTDGSFNARVALGPDAVVGTVVNVNGTDYTVNATDLTNGYITAAIPVTADGPITIHAQAVDSQGHISSPADVIVTVDTLPANLLGAITVPDDLNADGIINASELGTDGSINARVALGQDAAVGTVVNVNGTDYTVSATDLGNGYITAAIPVTADGPITIHAQAVDAQGNISSPTDVTVTVDTTPANLLGAITVPDDLNTDGIINASELGTDNSFNARVGLGPDAAVGTVVNVNGTDYTVSATDLTNGYITAVIPVVADGPITIHAQAVDAQGNISSPTDVTVTVDTTPANLLGAITVPDDLNTDGIINASELGADGSFNARVALGPDAAVGTVVNVNGTDYTVSATDLTNGYITAAIPVTADGPITIHAQAVDSQGNISSPTDVTVTVDTTPANLLGPITVPDDLNADGIINASELGADGSFNARVALGPDAAVGTVVNVNGTDYTVSATDLTNGYITAAIPVTADGAITIHAQAVDAQGNISSPTDVTMTVDTTPANLLGAITVPDDLNADGIINASELGTDGSFNARVALGPDAAVGTVVNVNGTDYTVSATDLGNGYITAAIPVTVDGPITIHAQAVDSQGNISSPADVTVTLDATAPTVALSDVTTNDSTPELTGTVNDPTATVVVTVNGVNYTAVNNGNGSWTLADNTLPVLADGPHTVTVTATDPAGNVGTGSAVVTVDTAAANLLGPITVPDDLNADGIINAAELGTDGSFNARVALGPDAVVGTVVNVNGTDYTVSATDLTNGYITAAIPVTADGPITIHAQAVDSQGHISSPADVIVTVDTVPANLLGAITVPDDLNTDGIINASELGTDGSFNARVALGPDAAVGTVVNVNGTDYTVSATDLGNGYITAAIPVTADGPITIHAQAVDAQGNISSPTDVTVNVDTTPADLITAITVPDDLNIDGIINASELGTDGSFNARVGLGPDAAVGTVVNVNGTNYTVNATDLSNGYITAAIAVTADGPVTIHAQAVDAQGNIDNATDVTVTVDTTPPDINAAAIAINPITGDNILSPVETAGTVNITGTVTIPADATVTSVVVNVNGTDYTAVVDPANGTWTIGVPGSQLVADTDLTVDAKATFTDAAGNSSNLQATQSYTIASSSIIAYDNFDTAVLAPQPLQIANDAALGSKTYLALVSLAGLNLQLGSEAVNFNVAANQEGNATFTYSALIGVNALSDYSLVVQKFDTATGQWTSIYGGGQADILHLTLLGSTPGVVIDGLEQGQYRAFMTYNGLAGIGLLGTLTGTMDIYDTTQIGGFYTEAADGNVIVDVNSNGQADVVTPNTVVSEVNNQPVLANGTIINGTYGTLVINLDGSYTYTPNQNASGVGQVDHFVYTLKDSVTGDVAQAALNIQLSSVKAADNLAVAEINPESLLVANDVALGSASYLAAVSLAGLNLQLLGNPTVAFNVDADRQGTATFTFSGLLNAGVLNDYSIVVQKYDAATGQWVSIGGNNPQATLVSLSLIGGTPTAVIEGLDPGQYRAFMGYSGLAGVGIGGTLTGTMDVYNPYVVSGYSVDPISGNVIKDAGINGAVDAASNNAVISAVNGNAVNATGTTTITGTYGTLVIDQHGNYTYTPNADGLNLGKVDQFSYTLLDPATGNTSQAILYVHLDSNKVAMTWNAADPSQPAVITGHVPVDAMDNVASAAIDMVYPTTQQVLNNAISYSWLLGVGGVVVGSKQGTATFNVAEGHVSEAIISVNFGSVATVVDGLHVVLTRVNPDGTRTVIADSANTGVLDLLGIFGSEVKFKVDNLGSGSYELFMESNTLLTALGSVTASITLNNGDITQVPNLVVTPVTGNVLSDDNSAVYGPNYTPDYITTTTVVTSVSSETGNTSAVNVGSSTVIVGAYGFLTINADGTYSYQATANTQNIGKVDSFTYTVTDPVTGRTDTATLHIQIGSPDVNITWNNANPGADAVIPLPVANADTNHATVSMKQVTDAVADVPSGTVTIGNLAGFPPLPVLSSTVTSNQFVIAANTVSDVHVQLDYTASLSLSALPTTGYKIQQLVGATWVDTVYSGSATALAGVLGAPAYSADVSHLSAGTYRVVFSLSSLISLGTVTLDSVVTTKATHLDQYTPDGLTDWIHGNILLGDTTGGVADTSAASQLYVEVTPGNYQIAAGQAINTGEGTLYLYHDGSYYYKPLDSAANATIDTINYKLVSVTGAESTSTLTINLSQELNSLAVSTGANDTFTLGNGADTLIYNTLTAAGVNNPTGGNTTTGGVDTWTDFHVGNTATDNQADKIDISNLLLTHPNSLTIGQYVSVSYNAATQNATISVDRDGLGATYTSTQLLTIHIDEPRTSLTLNDLLNNGQIIY</sequence>
<feature type="compositionally biased region" description="Polar residues" evidence="1">
    <location>
        <begin position="190"/>
        <end position="200"/>
    </location>
</feature>
<evidence type="ECO:0008006" key="7">
    <source>
        <dbReference type="Google" id="ProtNLM"/>
    </source>
</evidence>
<dbReference type="Proteomes" id="UP000237921">
    <property type="component" value="Chromosome"/>
</dbReference>
<feature type="domain" description="Bacterial Ig-like" evidence="3">
    <location>
        <begin position="2496"/>
        <end position="2576"/>
    </location>
</feature>
<feature type="domain" description="Biofilm-associated protein BapA-like prefix-like" evidence="4">
    <location>
        <begin position="1"/>
        <end position="117"/>
    </location>
</feature>
<feature type="domain" description="Bacterial Ig" evidence="2">
    <location>
        <begin position="1684"/>
        <end position="1759"/>
    </location>
</feature>
<reference evidence="6" key="1">
    <citation type="submission" date="2017-12" db="EMBL/GenBank/DDBJ databases">
        <title>FDA dAtabase for Regulatory Grade micrObial Sequences (FDA-ARGOS): Supporting development and validation of Infectious Disease Dx tests.</title>
        <authorList>
            <person name="Hoffmann M."/>
            <person name="Allard M."/>
            <person name="Evans P."/>
            <person name="Brown E."/>
            <person name="Tallon L."/>
            <person name="Sadzewicz L."/>
            <person name="Sengamalay N."/>
            <person name="Ott S."/>
            <person name="Godinez A."/>
            <person name="Nagaraj S."/>
            <person name="Vavikolanu K."/>
            <person name="Aluvathingal J."/>
            <person name="Nadendla S."/>
            <person name="Sichtig H."/>
        </authorList>
    </citation>
    <scope>NUCLEOTIDE SEQUENCE [LARGE SCALE GENOMIC DNA]</scope>
    <source>
        <strain evidence="6">FDAARGOS_129</strain>
    </source>
</reference>
<feature type="domain" description="Bacterial Ig" evidence="2">
    <location>
        <begin position="982"/>
        <end position="1057"/>
    </location>
</feature>
<dbReference type="Pfam" id="PF19077">
    <property type="entry name" value="Big_13"/>
    <property type="match status" value="14"/>
</dbReference>
<feature type="compositionally biased region" description="Low complexity" evidence="1">
    <location>
        <begin position="177"/>
        <end position="188"/>
    </location>
</feature>
<dbReference type="InterPro" id="IPR013783">
    <property type="entry name" value="Ig-like_fold"/>
</dbReference>
<dbReference type="Gene3D" id="2.60.40.10">
    <property type="entry name" value="Immunoglobulins"/>
    <property type="match status" value="36"/>
</dbReference>
<feature type="domain" description="Bacterial Ig-like" evidence="3">
    <location>
        <begin position="1774"/>
        <end position="1852"/>
    </location>
</feature>
<feature type="domain" description="Bacterial Ig-like" evidence="3">
    <location>
        <begin position="3208"/>
        <end position="3288"/>
    </location>
</feature>
<feature type="domain" description="Bacterial Ig" evidence="2">
    <location>
        <begin position="1152"/>
        <end position="1227"/>
    </location>
</feature>
<evidence type="ECO:0000256" key="1">
    <source>
        <dbReference type="SAM" id="MobiDB-lite"/>
    </source>
</evidence>
<dbReference type="InterPro" id="IPR044016">
    <property type="entry name" value="Big_13"/>
</dbReference>
<dbReference type="InterPro" id="IPR019960">
    <property type="entry name" value="T1SS_VCA0849"/>
</dbReference>
<evidence type="ECO:0000313" key="6">
    <source>
        <dbReference type="Proteomes" id="UP000237921"/>
    </source>
</evidence>
<dbReference type="InterPro" id="IPR055014">
    <property type="entry name" value="BapA_Bap-like_C"/>
</dbReference>
<name>A0A2L1VDW6_ACINO</name>
<gene>
    <name evidence="5" type="ORF">AL533_02135</name>
</gene>
<dbReference type="InterPro" id="IPR048051">
    <property type="entry name" value="BapA-like_prefix-like"/>
</dbReference>
<accession>A0A2L1VDW6</accession>
<feature type="region of interest" description="Disordered" evidence="1">
    <location>
        <begin position="177"/>
        <end position="200"/>
    </location>
</feature>
<dbReference type="Pfam" id="PF17936">
    <property type="entry name" value="Big_6"/>
    <property type="match status" value="10"/>
</dbReference>
<feature type="domain" description="Bacterial Ig" evidence="2">
    <location>
        <begin position="812"/>
        <end position="890"/>
    </location>
</feature>
<dbReference type="NCBIfam" id="NF033677">
    <property type="entry name" value="biofilm_BapA_N"/>
    <property type="match status" value="1"/>
</dbReference>
<feature type="domain" description="Bacterial Ig-like" evidence="3">
    <location>
        <begin position="1242"/>
        <end position="1320"/>
    </location>
</feature>
<feature type="domain" description="Bacterial Ig" evidence="2">
    <location>
        <begin position="642"/>
        <end position="720"/>
    </location>
</feature>
<dbReference type="NCBIfam" id="NF045619">
    <property type="entry name" value="adhes_GNV_Cterm"/>
    <property type="match status" value="3"/>
</dbReference>